<comment type="caution">
    <text evidence="10">The sequence shown here is derived from an EMBL/GenBank/DDBJ whole genome shotgun (WGS) entry which is preliminary data.</text>
</comment>
<dbReference type="InterPro" id="IPR017452">
    <property type="entry name" value="GPCR_Rhodpsn_7TM"/>
</dbReference>
<evidence type="ECO:0000313" key="11">
    <source>
        <dbReference type="Proteomes" id="UP000762676"/>
    </source>
</evidence>
<dbReference type="AlphaFoldDB" id="A0AAV4FP39"/>
<feature type="compositionally biased region" description="Basic residues" evidence="7">
    <location>
        <begin position="308"/>
        <end position="319"/>
    </location>
</feature>
<dbReference type="Pfam" id="PF00001">
    <property type="entry name" value="7tm_1"/>
    <property type="match status" value="1"/>
</dbReference>
<evidence type="ECO:0000256" key="7">
    <source>
        <dbReference type="SAM" id="MobiDB-lite"/>
    </source>
</evidence>
<dbReference type="Gene3D" id="1.20.1070.10">
    <property type="entry name" value="Rhodopsin 7-helix transmembrane proteins"/>
    <property type="match status" value="2"/>
</dbReference>
<feature type="domain" description="G-protein coupled receptors family 1 profile" evidence="9">
    <location>
        <begin position="1"/>
        <end position="132"/>
    </location>
</feature>
<dbReference type="PROSITE" id="PS50262">
    <property type="entry name" value="G_PROTEIN_RECEP_F1_2"/>
    <property type="match status" value="1"/>
</dbReference>
<dbReference type="PANTHER" id="PTHR24241">
    <property type="entry name" value="NEUROPEPTIDE RECEPTOR-RELATED G-PROTEIN COUPLED RECEPTOR"/>
    <property type="match status" value="1"/>
</dbReference>
<keyword evidence="2" id="KW-1003">Cell membrane</keyword>
<evidence type="ECO:0000313" key="10">
    <source>
        <dbReference type="EMBL" id="GFR74045.1"/>
    </source>
</evidence>
<feature type="compositionally biased region" description="Basic residues" evidence="7">
    <location>
        <begin position="717"/>
        <end position="734"/>
    </location>
</feature>
<organism evidence="10 11">
    <name type="scientific">Elysia marginata</name>
    <dbReference type="NCBI Taxonomy" id="1093978"/>
    <lineage>
        <taxon>Eukaryota</taxon>
        <taxon>Metazoa</taxon>
        <taxon>Spiralia</taxon>
        <taxon>Lophotrochozoa</taxon>
        <taxon>Mollusca</taxon>
        <taxon>Gastropoda</taxon>
        <taxon>Heterobranchia</taxon>
        <taxon>Euthyneura</taxon>
        <taxon>Panpulmonata</taxon>
        <taxon>Sacoglossa</taxon>
        <taxon>Placobranchoidea</taxon>
        <taxon>Plakobranchidae</taxon>
        <taxon>Elysia</taxon>
    </lineage>
</organism>
<keyword evidence="3 8" id="KW-0812">Transmembrane</keyword>
<evidence type="ECO:0000256" key="6">
    <source>
        <dbReference type="ARBA" id="ARBA00023170"/>
    </source>
</evidence>
<dbReference type="GO" id="GO:0005886">
    <property type="term" value="C:plasma membrane"/>
    <property type="evidence" value="ECO:0007669"/>
    <property type="project" value="UniProtKB-SubCell"/>
</dbReference>
<keyword evidence="5 8" id="KW-0472">Membrane</keyword>
<feature type="transmembrane region" description="Helical" evidence="8">
    <location>
        <begin position="742"/>
        <end position="767"/>
    </location>
</feature>
<feature type="transmembrane region" description="Helical" evidence="8">
    <location>
        <begin position="88"/>
        <end position="110"/>
    </location>
</feature>
<feature type="region of interest" description="Disordered" evidence="7">
    <location>
        <begin position="298"/>
        <end position="319"/>
    </location>
</feature>
<comment type="subcellular location">
    <subcellularLocation>
        <location evidence="1">Cell membrane</location>
        <topology evidence="1">Multi-pass membrane protein</topology>
    </subcellularLocation>
</comment>
<evidence type="ECO:0000256" key="5">
    <source>
        <dbReference type="ARBA" id="ARBA00023136"/>
    </source>
</evidence>
<feature type="transmembrane region" description="Helical" evidence="8">
    <location>
        <begin position="787"/>
        <end position="806"/>
    </location>
</feature>
<dbReference type="CDD" id="cd00637">
    <property type="entry name" value="7tm_classA_rhodopsin-like"/>
    <property type="match status" value="2"/>
</dbReference>
<dbReference type="Proteomes" id="UP000762676">
    <property type="component" value="Unassembled WGS sequence"/>
</dbReference>
<accession>A0AAV4FP39</accession>
<dbReference type="PROSITE" id="PS00237">
    <property type="entry name" value="G_PROTEIN_RECEP_F1_1"/>
    <property type="match status" value="1"/>
</dbReference>
<keyword evidence="4 8" id="KW-1133">Transmembrane helix</keyword>
<protein>
    <submittedName>
        <fullName evidence="10">Cholecystokinin receptor</fullName>
    </submittedName>
</protein>
<evidence type="ECO:0000256" key="8">
    <source>
        <dbReference type="SAM" id="Phobius"/>
    </source>
</evidence>
<dbReference type="SUPFAM" id="SSF81321">
    <property type="entry name" value="Family A G protein-coupled receptor-like"/>
    <property type="match status" value="2"/>
</dbReference>
<evidence type="ECO:0000256" key="4">
    <source>
        <dbReference type="ARBA" id="ARBA00022989"/>
    </source>
</evidence>
<feature type="transmembrane region" description="Helical" evidence="8">
    <location>
        <begin position="37"/>
        <end position="60"/>
    </location>
</feature>
<name>A0AAV4FP39_9GAST</name>
<feature type="compositionally biased region" description="Basic and acidic residues" evidence="7">
    <location>
        <begin position="148"/>
        <end position="166"/>
    </location>
</feature>
<feature type="region of interest" description="Disordered" evidence="7">
    <location>
        <begin position="148"/>
        <end position="168"/>
    </location>
</feature>
<feature type="region of interest" description="Disordered" evidence="7">
    <location>
        <begin position="459"/>
        <end position="481"/>
    </location>
</feature>
<evidence type="ECO:0000259" key="9">
    <source>
        <dbReference type="PROSITE" id="PS50262"/>
    </source>
</evidence>
<evidence type="ECO:0000256" key="1">
    <source>
        <dbReference type="ARBA" id="ARBA00004651"/>
    </source>
</evidence>
<dbReference type="GO" id="GO:0004930">
    <property type="term" value="F:G protein-coupled receptor activity"/>
    <property type="evidence" value="ECO:0007669"/>
    <property type="project" value="InterPro"/>
</dbReference>
<evidence type="ECO:0000256" key="2">
    <source>
        <dbReference type="ARBA" id="ARBA00022475"/>
    </source>
</evidence>
<gene>
    <name evidence="10" type="ORF">ElyMa_002152800</name>
</gene>
<dbReference type="InterPro" id="IPR000276">
    <property type="entry name" value="GPCR_Rhodpsn"/>
</dbReference>
<keyword evidence="11" id="KW-1185">Reference proteome</keyword>
<feature type="region of interest" description="Disordered" evidence="7">
    <location>
        <begin position="698"/>
        <end position="734"/>
    </location>
</feature>
<sequence>MFTALGSIFTLLFIAIDRYRKVCLPFERQLHMHHMKVFVVPVIMGGALFFAWPSLLVYGLRSAETGYPGLRGRDCSASESLRGTLVPLVYNSVLFGGFIVIVVALACLYFKVLRGVHRLNKNKMMRRKRRAVGQDSTASSTSILRRGRDVRKYDSREKELKEDKNTDSIVNNTSTEAQVCALNLNNDAGKEDKTEENLENCKTICNCISAYKGLGKSVLNGNIKKSTMHVCDANNSYRKNCLISNRFQQADSRLAPVEQSPSYEEVPSQDWSFVNDCSQCIEQPADEPSEYRLYRSPSANQADLSHKDSRHAKHDRKPFRRRLSFPLTRTYERFSEKDCANFPGPSEKIDTIPLIKIIRKNLYSSAQITDSCSILQPRSPQDAISMKRKPTHVNKGCSILRVFKNYQGISGRRRTCSEIVRGEVISMEDLNVDKSCINRKDFNADQGLKNLKLSSQHLDTTTTQSRCESKNGKSSRFCGPEAHSNSLRELVSDTYDSECFSKIEPYLQEPDKKNNLFQPQSKDEHEFSTLKRNKMLRFSIDPKNEPSAPEYSLCPQKETVHGVLKTTLTNEKKESDISSLKTCTCNTYREKSREGHTQSANSNDSELVHSDICSKSINNSNHPTYATKRTKVLRPLTLSQAGRRLKSMCPPSSVIEATSATPHTKQAMAIEAAASSSSFAVSAASTCTLDSRYSRVSYLPPDDMERSTSSSATLSTHSRHRHNDSRKLRGHRGHLPRSRTTTIALLVTLIFVASFLPHLCLQAAQLINERFATNLNGSASLVYNTFLRSYFINSVANPVLYGILNVKFSGEVRALMGRV</sequence>
<evidence type="ECO:0000256" key="3">
    <source>
        <dbReference type="ARBA" id="ARBA00022692"/>
    </source>
</evidence>
<dbReference type="EMBL" id="BMAT01004472">
    <property type="protein sequence ID" value="GFR74045.1"/>
    <property type="molecule type" value="Genomic_DNA"/>
</dbReference>
<keyword evidence="6 10" id="KW-0675">Receptor</keyword>
<feature type="compositionally biased region" description="Low complexity" evidence="7">
    <location>
        <begin position="707"/>
        <end position="716"/>
    </location>
</feature>
<proteinExistence type="predicted"/>
<reference evidence="10 11" key="1">
    <citation type="journal article" date="2021" name="Elife">
        <title>Chloroplast acquisition without the gene transfer in kleptoplastic sea slugs, Plakobranchus ocellatus.</title>
        <authorList>
            <person name="Maeda T."/>
            <person name="Takahashi S."/>
            <person name="Yoshida T."/>
            <person name="Shimamura S."/>
            <person name="Takaki Y."/>
            <person name="Nagai Y."/>
            <person name="Toyoda A."/>
            <person name="Suzuki Y."/>
            <person name="Arimoto A."/>
            <person name="Ishii H."/>
            <person name="Satoh N."/>
            <person name="Nishiyama T."/>
            <person name="Hasebe M."/>
            <person name="Maruyama T."/>
            <person name="Minagawa J."/>
            <person name="Obokata J."/>
            <person name="Shigenobu S."/>
        </authorList>
    </citation>
    <scope>NUCLEOTIDE SEQUENCE [LARGE SCALE GENOMIC DNA]</scope>
</reference>